<dbReference type="InterPro" id="IPR035681">
    <property type="entry name" value="ComA-like_MBL"/>
</dbReference>
<dbReference type="CDD" id="cd07731">
    <property type="entry name" value="ComA-like_MBL-fold"/>
    <property type="match status" value="1"/>
</dbReference>
<proteinExistence type="predicted"/>
<evidence type="ECO:0000313" key="3">
    <source>
        <dbReference type="EMBL" id="MCQ4923371.1"/>
    </source>
</evidence>
<keyword evidence="1" id="KW-1133">Transmembrane helix</keyword>
<keyword evidence="1" id="KW-0472">Membrane</keyword>
<dbReference type="SMART" id="SM00849">
    <property type="entry name" value="Lactamase_B"/>
    <property type="match status" value="1"/>
</dbReference>
<dbReference type="PANTHER" id="PTHR30619:SF7">
    <property type="entry name" value="BETA-LACTAMASE DOMAIN PROTEIN"/>
    <property type="match status" value="1"/>
</dbReference>
<feature type="transmembrane region" description="Helical" evidence="1">
    <location>
        <begin position="7"/>
        <end position="27"/>
    </location>
</feature>
<dbReference type="InterPro" id="IPR001322">
    <property type="entry name" value="Lamin_tail_dom"/>
</dbReference>
<dbReference type="InterPro" id="IPR001279">
    <property type="entry name" value="Metallo-B-lactamas"/>
</dbReference>
<dbReference type="Pfam" id="PF00753">
    <property type="entry name" value="Lactamase_B"/>
    <property type="match status" value="1"/>
</dbReference>
<comment type="caution">
    <text evidence="3">The sequence shown here is derived from an EMBL/GenBank/DDBJ whole genome shotgun (WGS) entry which is preliminary data.</text>
</comment>
<dbReference type="RefSeq" id="WP_256311370.1">
    <property type="nucleotide sequence ID" value="NZ_JANGAC010000006.1"/>
</dbReference>
<dbReference type="PROSITE" id="PS51257">
    <property type="entry name" value="PROKAR_LIPOPROTEIN"/>
    <property type="match status" value="1"/>
</dbReference>
<protein>
    <submittedName>
        <fullName evidence="3">MBL fold metallo-hydrolase</fullName>
    </submittedName>
</protein>
<dbReference type="Pfam" id="PF00932">
    <property type="entry name" value="LTD"/>
    <property type="match status" value="1"/>
</dbReference>
<accession>A0ABT1SA73</accession>
<dbReference type="InterPro" id="IPR036415">
    <property type="entry name" value="Lamin_tail_dom_sf"/>
</dbReference>
<sequence>MRNIKRIFVVILAIYMIFSLAGCEYIMESESKAVTNENLEVHFIDVGQADSILIKKGNESMLIDAGNNADGDLVVNYLQKQNINKLKYVIGTHPHEDHIGGLDDVIDNFEIEKVIMPNAIATTKTFEDVLDSISKKSLSITKPKVGNSYDLNGAEFIILAPNGENYSSLNDYSVVVKLINGNNSFLFTGDAEELSEKEILTNNKRLLKSDVLKVGHHGSVTSTSQDFLDAVDPSAAVISSETGNSYGHPHKEILERLTKKGVDMYRTDSQGTIIMESDGKTINFNDKELFTYDASPKPQVIISELDKVGEIVTIKNDSSEDINLEGWRLLSVTGNQEYIFPDYALKGNATATITSGERQGDLIWGSENIWNNSKSDPAVLYDKDGNEVFRFDD</sequence>
<dbReference type="EMBL" id="JANGAC010000006">
    <property type="protein sequence ID" value="MCQ4923371.1"/>
    <property type="molecule type" value="Genomic_DNA"/>
</dbReference>
<name>A0ABT1SA73_9FIRM</name>
<dbReference type="PROSITE" id="PS51841">
    <property type="entry name" value="LTD"/>
    <property type="match status" value="1"/>
</dbReference>
<keyword evidence="1" id="KW-0812">Transmembrane</keyword>
<evidence type="ECO:0000313" key="4">
    <source>
        <dbReference type="Proteomes" id="UP001524478"/>
    </source>
</evidence>
<dbReference type="PANTHER" id="PTHR30619">
    <property type="entry name" value="DNA INTERNALIZATION/COMPETENCE PROTEIN COMEC/REC2"/>
    <property type="match status" value="1"/>
</dbReference>
<dbReference type="Gene3D" id="2.60.40.1260">
    <property type="entry name" value="Lamin Tail domain"/>
    <property type="match status" value="1"/>
</dbReference>
<evidence type="ECO:0000259" key="2">
    <source>
        <dbReference type="PROSITE" id="PS51841"/>
    </source>
</evidence>
<dbReference type="InterPro" id="IPR036866">
    <property type="entry name" value="RibonucZ/Hydroxyglut_hydro"/>
</dbReference>
<dbReference type="Proteomes" id="UP001524478">
    <property type="component" value="Unassembled WGS sequence"/>
</dbReference>
<gene>
    <name evidence="3" type="ORF">NE686_09760</name>
</gene>
<reference evidence="3 4" key="1">
    <citation type="submission" date="2022-06" db="EMBL/GenBank/DDBJ databases">
        <title>Isolation of gut microbiota from human fecal samples.</title>
        <authorList>
            <person name="Pamer E.G."/>
            <person name="Barat B."/>
            <person name="Waligurski E."/>
            <person name="Medina S."/>
            <person name="Paddock L."/>
            <person name="Mostad J."/>
        </authorList>
    </citation>
    <scope>NUCLEOTIDE SEQUENCE [LARGE SCALE GENOMIC DNA]</scope>
    <source>
        <strain evidence="3 4">DFI.7.95</strain>
    </source>
</reference>
<dbReference type="SUPFAM" id="SSF56281">
    <property type="entry name" value="Metallo-hydrolase/oxidoreductase"/>
    <property type="match status" value="1"/>
</dbReference>
<dbReference type="InterPro" id="IPR052159">
    <property type="entry name" value="Competence_DNA_uptake"/>
</dbReference>
<evidence type="ECO:0000256" key="1">
    <source>
        <dbReference type="SAM" id="Phobius"/>
    </source>
</evidence>
<keyword evidence="4" id="KW-1185">Reference proteome</keyword>
<organism evidence="3 4">
    <name type="scientific">Tissierella carlieri</name>
    <dbReference type="NCBI Taxonomy" id="689904"/>
    <lineage>
        <taxon>Bacteria</taxon>
        <taxon>Bacillati</taxon>
        <taxon>Bacillota</taxon>
        <taxon>Tissierellia</taxon>
        <taxon>Tissierellales</taxon>
        <taxon>Tissierellaceae</taxon>
        <taxon>Tissierella</taxon>
    </lineage>
</organism>
<dbReference type="Gene3D" id="3.60.15.10">
    <property type="entry name" value="Ribonuclease Z/Hydroxyacylglutathione hydrolase-like"/>
    <property type="match status" value="1"/>
</dbReference>
<dbReference type="SUPFAM" id="SSF74853">
    <property type="entry name" value="Lamin A/C globular tail domain"/>
    <property type="match status" value="1"/>
</dbReference>
<feature type="domain" description="LTD" evidence="2">
    <location>
        <begin position="288"/>
        <end position="393"/>
    </location>
</feature>